<evidence type="ECO:0000256" key="1">
    <source>
        <dbReference type="SAM" id="SignalP"/>
    </source>
</evidence>
<comment type="caution">
    <text evidence="2">The sequence shown here is derived from an EMBL/GenBank/DDBJ whole genome shotgun (WGS) entry which is preliminary data.</text>
</comment>
<organism evidence="2 3">
    <name type="scientific">Intestinirhabdus alba</name>
    <dbReference type="NCBI Taxonomy" id="2899544"/>
    <lineage>
        <taxon>Bacteria</taxon>
        <taxon>Pseudomonadati</taxon>
        <taxon>Pseudomonadota</taxon>
        <taxon>Gammaproteobacteria</taxon>
        <taxon>Enterobacterales</taxon>
        <taxon>Enterobacteriaceae</taxon>
        <taxon>Intestinirhabdus</taxon>
    </lineage>
</organism>
<dbReference type="Gene3D" id="1.25.40.10">
    <property type="entry name" value="Tetratricopeptide repeat domain"/>
    <property type="match status" value="1"/>
</dbReference>
<dbReference type="InterPro" id="IPR011990">
    <property type="entry name" value="TPR-like_helical_dom_sf"/>
</dbReference>
<keyword evidence="3" id="KW-1185">Reference proteome</keyword>
<dbReference type="RefSeq" id="WP_167519310.1">
    <property type="nucleotide sequence ID" value="NZ_WMJZ01000001.1"/>
</dbReference>
<keyword evidence="1" id="KW-0732">Signal</keyword>
<evidence type="ECO:0000313" key="2">
    <source>
        <dbReference type="EMBL" id="MTH44787.1"/>
    </source>
</evidence>
<sequence>MVRKTPLAFTLCVLLTAAPQALASFDEPDCSWSDEFCLLKGVPALTPDNDSRDNLLRLLSEARAFALPVQAMPADITRSRDFYFAWHPEWLNGRPSTAPEEAGPQDVPLSAQLAALNIDPMQLAPSAENGDYLGPADYSQENRFVSNTPRAVSAYIAALQADETLSAPQRQTLARARLALFYGTPADRLQESLSAFPTGSTALLFSTYLSGIVHFYNGDYDAASQDFTLLLESRQPWLTETAQYMLMRTALNRSSQHSVGRYGEFDLNRVSQEAARQAQEEAQRYLQRWPEGRYADSARGMLRRISWYQQAWPQLATLYEQALSQAADARTLRERIIEYDNVFGMQFFNDPPRSTFANAPLVSYVELLRALRLNGGSQPTLTQAQLDASRAVFEKSGRLPLWHNLQLNLWMATNNPAAVLKAVTPAQTLPARDILAFSEQVLYGEALMAQEQWPAARDFWQRLLKLSQDDEQRQYIQAKLTATLLSSGDVAAIFAPDSAITNLRFRSRALKKAASPALLRQQARRGPNDEERTIALHTLLIHDLLEGRFSDWSTDRKLAAAVTAPLSDEAFADVSLEVFDWRGDAAEAGYFCRSLDETVLALSKNADDAHALNCLGEFFRTTRANIDLWADGAGNDALEATSPRPPSYGQFDRQSYYQHIITSPKAEPEDKSYALYRAVMCYAPGGYNECGGEAVDKLMRKGWYTQLKTQYPGSQWAQQLKYYW</sequence>
<name>A0A6L6IFW0_9ENTR</name>
<accession>A0A6L6IFW0</accession>
<gene>
    <name evidence="2" type="ORF">GJV78_00580</name>
</gene>
<dbReference type="EMBL" id="WMJZ01000001">
    <property type="protein sequence ID" value="MTH44787.1"/>
    <property type="molecule type" value="Genomic_DNA"/>
</dbReference>
<proteinExistence type="predicted"/>
<feature type="signal peptide" evidence="1">
    <location>
        <begin position="1"/>
        <end position="23"/>
    </location>
</feature>
<dbReference type="Proteomes" id="UP000477739">
    <property type="component" value="Unassembled WGS sequence"/>
</dbReference>
<feature type="chain" id="PRO_5026979114" description="Tetratricopeptide repeat protein" evidence="1">
    <location>
        <begin position="24"/>
        <end position="724"/>
    </location>
</feature>
<reference evidence="2 3" key="1">
    <citation type="submission" date="2019-11" db="EMBL/GenBank/DDBJ databases">
        <title>Escherichia alba sp. nov. isolated from the gut of plastic-eating superworms Zophobas atratus.</title>
        <authorList>
            <person name="Yang Y."/>
        </authorList>
    </citation>
    <scope>NUCLEOTIDE SEQUENCE [LARGE SCALE GENOMIC DNA]</scope>
    <source>
        <strain evidence="3">BIT-B35</strain>
    </source>
</reference>
<evidence type="ECO:0000313" key="3">
    <source>
        <dbReference type="Proteomes" id="UP000477739"/>
    </source>
</evidence>
<dbReference type="AlphaFoldDB" id="A0A6L6IFW0"/>
<evidence type="ECO:0008006" key="4">
    <source>
        <dbReference type="Google" id="ProtNLM"/>
    </source>
</evidence>
<protein>
    <recommendedName>
        <fullName evidence="4">Tetratricopeptide repeat protein</fullName>
    </recommendedName>
</protein>